<dbReference type="InterPro" id="IPR058163">
    <property type="entry name" value="LysR-type_TF_proteobact-type"/>
</dbReference>
<accession>A0ABY6TJN8</accession>
<organism evidence="6 7">
    <name type="scientific">Actinobacillus porcinus</name>
    <dbReference type="NCBI Taxonomy" id="51048"/>
    <lineage>
        <taxon>Bacteria</taxon>
        <taxon>Pseudomonadati</taxon>
        <taxon>Pseudomonadota</taxon>
        <taxon>Gammaproteobacteria</taxon>
        <taxon>Pasteurellales</taxon>
        <taxon>Pasteurellaceae</taxon>
        <taxon>Actinobacillus</taxon>
    </lineage>
</organism>
<comment type="similarity">
    <text evidence="1">Belongs to the LysR transcriptional regulatory family.</text>
</comment>
<dbReference type="Pfam" id="PF03466">
    <property type="entry name" value="LysR_substrate"/>
    <property type="match status" value="1"/>
</dbReference>
<dbReference type="InterPro" id="IPR000847">
    <property type="entry name" value="LysR_HTH_N"/>
</dbReference>
<dbReference type="PANTHER" id="PTHR30537">
    <property type="entry name" value="HTH-TYPE TRANSCRIPTIONAL REGULATOR"/>
    <property type="match status" value="1"/>
</dbReference>
<dbReference type="PANTHER" id="PTHR30537:SF26">
    <property type="entry name" value="GLYCINE CLEAVAGE SYSTEM TRANSCRIPTIONAL ACTIVATOR"/>
    <property type="match status" value="1"/>
</dbReference>
<dbReference type="RefSeq" id="WP_135709549.1">
    <property type="nucleotide sequence ID" value="NZ_CABFKI010000003.1"/>
</dbReference>
<dbReference type="GeneID" id="86155118"/>
<comment type="caution">
    <text evidence="6">The sequence shown here is derived from an EMBL/GenBank/DDBJ whole genome shotgun (WGS) entry which is preliminary data.</text>
</comment>
<sequence>MFKRLPPLNSLKAFERAARNLSFTKAAEELYVTQAAVSHQVKLLEDFLDVELFVRKNRALELTPQGERYYAEISPLLYQIAEATQKMRQNRPHLTVCVPQTFANHWLVPHLGSFNAQYPEIDVRIKAADHDDNLLNADTDIAVYYGRGDWKDVHIDVLSSQQLVMLASPKLLESIPVNSKEDLQKHHLIHIHTRDNWKMIADYLNITSLDTQQGVVFSHTFMGLQAAIHGQGIVIANRILAQQEIDYGHLQVVLPTELNDPKSFFVVSDIKNDNKPTIRAFREWILKTMEQDTNK</sequence>
<name>A0ABY6TJN8_9PAST</name>
<gene>
    <name evidence="6" type="primary">gcvA</name>
    <name evidence="6" type="ORF">SAMEA1410922_00716</name>
</gene>
<evidence type="ECO:0000313" key="6">
    <source>
        <dbReference type="EMBL" id="VTU06962.1"/>
    </source>
</evidence>
<dbReference type="Pfam" id="PF00126">
    <property type="entry name" value="HTH_1"/>
    <property type="match status" value="1"/>
</dbReference>
<keyword evidence="2" id="KW-0805">Transcription regulation</keyword>
<evidence type="ECO:0000259" key="5">
    <source>
        <dbReference type="PROSITE" id="PS50931"/>
    </source>
</evidence>
<dbReference type="PRINTS" id="PR00039">
    <property type="entry name" value="HTHLYSR"/>
</dbReference>
<dbReference type="InterPro" id="IPR036388">
    <property type="entry name" value="WH-like_DNA-bd_sf"/>
</dbReference>
<evidence type="ECO:0000256" key="1">
    <source>
        <dbReference type="ARBA" id="ARBA00009437"/>
    </source>
</evidence>
<dbReference type="Proteomes" id="UP000308167">
    <property type="component" value="Unassembled WGS sequence"/>
</dbReference>
<evidence type="ECO:0000313" key="7">
    <source>
        <dbReference type="Proteomes" id="UP000308167"/>
    </source>
</evidence>
<dbReference type="GO" id="GO:0003677">
    <property type="term" value="F:DNA binding"/>
    <property type="evidence" value="ECO:0007669"/>
    <property type="project" value="UniProtKB-KW"/>
</dbReference>
<dbReference type="EMBL" id="CABFKI010000003">
    <property type="protein sequence ID" value="VTU06962.1"/>
    <property type="molecule type" value="Genomic_DNA"/>
</dbReference>
<dbReference type="Gene3D" id="3.40.190.10">
    <property type="entry name" value="Periplasmic binding protein-like II"/>
    <property type="match status" value="2"/>
</dbReference>
<dbReference type="PROSITE" id="PS50931">
    <property type="entry name" value="HTH_LYSR"/>
    <property type="match status" value="1"/>
</dbReference>
<dbReference type="SUPFAM" id="SSF46785">
    <property type="entry name" value="Winged helix' DNA-binding domain"/>
    <property type="match status" value="1"/>
</dbReference>
<evidence type="ECO:0000256" key="2">
    <source>
        <dbReference type="ARBA" id="ARBA00023015"/>
    </source>
</evidence>
<keyword evidence="3 6" id="KW-0238">DNA-binding</keyword>
<reference evidence="6 7" key="1">
    <citation type="submission" date="2019-05" db="EMBL/GenBank/DDBJ databases">
        <authorList>
            <consortium name="Pathogen Informatics"/>
        </authorList>
    </citation>
    <scope>NUCLEOTIDE SEQUENCE [LARGE SCALE GENOMIC DNA]</scope>
    <source>
        <strain evidence="6 7">NM319</strain>
    </source>
</reference>
<evidence type="ECO:0000256" key="4">
    <source>
        <dbReference type="ARBA" id="ARBA00023163"/>
    </source>
</evidence>
<evidence type="ECO:0000256" key="3">
    <source>
        <dbReference type="ARBA" id="ARBA00023125"/>
    </source>
</evidence>
<feature type="domain" description="HTH lysR-type" evidence="5">
    <location>
        <begin position="6"/>
        <end position="63"/>
    </location>
</feature>
<keyword evidence="4" id="KW-0804">Transcription</keyword>
<dbReference type="SUPFAM" id="SSF53850">
    <property type="entry name" value="Periplasmic binding protein-like II"/>
    <property type="match status" value="1"/>
</dbReference>
<dbReference type="Gene3D" id="1.10.10.10">
    <property type="entry name" value="Winged helix-like DNA-binding domain superfamily/Winged helix DNA-binding domain"/>
    <property type="match status" value="1"/>
</dbReference>
<protein>
    <submittedName>
        <fullName evidence="6">DNA-binding transcriptional activator GcvA</fullName>
    </submittedName>
</protein>
<dbReference type="InterPro" id="IPR005119">
    <property type="entry name" value="LysR_subst-bd"/>
</dbReference>
<dbReference type="InterPro" id="IPR036390">
    <property type="entry name" value="WH_DNA-bd_sf"/>
</dbReference>
<dbReference type="CDD" id="cd08432">
    <property type="entry name" value="PBP2_GcdR_TrpI_HvrB_AmpR_like"/>
    <property type="match status" value="1"/>
</dbReference>
<keyword evidence="7" id="KW-1185">Reference proteome</keyword>
<dbReference type="NCBIfam" id="NF008352">
    <property type="entry name" value="PRK11139.1"/>
    <property type="match status" value="1"/>
</dbReference>
<proteinExistence type="inferred from homology"/>